<protein>
    <submittedName>
        <fullName evidence="1">Uncharacterized protein</fullName>
    </submittedName>
</protein>
<organism evidence="1">
    <name type="scientific">Rhizophora mucronata</name>
    <name type="common">Asiatic mangrove</name>
    <dbReference type="NCBI Taxonomy" id="61149"/>
    <lineage>
        <taxon>Eukaryota</taxon>
        <taxon>Viridiplantae</taxon>
        <taxon>Streptophyta</taxon>
        <taxon>Embryophyta</taxon>
        <taxon>Tracheophyta</taxon>
        <taxon>Spermatophyta</taxon>
        <taxon>Magnoliopsida</taxon>
        <taxon>eudicotyledons</taxon>
        <taxon>Gunneridae</taxon>
        <taxon>Pentapetalae</taxon>
        <taxon>rosids</taxon>
        <taxon>fabids</taxon>
        <taxon>Malpighiales</taxon>
        <taxon>Rhizophoraceae</taxon>
        <taxon>Rhizophora</taxon>
    </lineage>
</organism>
<name>A0A2P2PP30_RHIMU</name>
<sequence>MFYMDHHQFCNCCWIYRMIAIASVFNLPHTFPIITSGC</sequence>
<reference evidence="1" key="1">
    <citation type="submission" date="2018-02" db="EMBL/GenBank/DDBJ databases">
        <title>Rhizophora mucronata_Transcriptome.</title>
        <authorList>
            <person name="Meera S.P."/>
            <person name="Sreeshan A."/>
            <person name="Augustine A."/>
        </authorList>
    </citation>
    <scope>NUCLEOTIDE SEQUENCE</scope>
    <source>
        <tissue evidence="1">Leaf</tissue>
    </source>
</reference>
<proteinExistence type="predicted"/>
<dbReference type="AlphaFoldDB" id="A0A2P2PP30"/>
<accession>A0A2P2PP30</accession>
<evidence type="ECO:0000313" key="1">
    <source>
        <dbReference type="EMBL" id="MBX56512.1"/>
    </source>
</evidence>
<dbReference type="EMBL" id="GGEC01076028">
    <property type="protein sequence ID" value="MBX56512.1"/>
    <property type="molecule type" value="Transcribed_RNA"/>
</dbReference>